<dbReference type="GO" id="GO:1905202">
    <property type="term" value="C:methylcrotonoyl-CoA carboxylase complex"/>
    <property type="evidence" value="ECO:0007669"/>
    <property type="project" value="TreeGrafter"/>
</dbReference>
<dbReference type="Proteomes" id="UP000233766">
    <property type="component" value="Unassembled WGS sequence"/>
</dbReference>
<dbReference type="PANTHER" id="PTHR22855:SF13">
    <property type="entry name" value="METHYLCROTONOYL-COA CARBOXYLASE BETA CHAIN, MITOCHONDRIAL"/>
    <property type="match status" value="1"/>
</dbReference>
<dbReference type="GO" id="GO:0006552">
    <property type="term" value="P:L-leucine catabolic process"/>
    <property type="evidence" value="ECO:0007669"/>
    <property type="project" value="TreeGrafter"/>
</dbReference>
<dbReference type="InterPro" id="IPR045190">
    <property type="entry name" value="MCCB/AccD1-like"/>
</dbReference>
<dbReference type="InterPro" id="IPR011763">
    <property type="entry name" value="COA_CT_C"/>
</dbReference>
<dbReference type="OrthoDB" id="9803706at2"/>
<dbReference type="SUPFAM" id="SSF52096">
    <property type="entry name" value="ClpP/crotonase"/>
    <property type="match status" value="2"/>
</dbReference>
<dbReference type="PROSITE" id="PS50989">
    <property type="entry name" value="COA_CT_CTER"/>
    <property type="match status" value="2"/>
</dbReference>
<evidence type="ECO:0000313" key="5">
    <source>
        <dbReference type="Proteomes" id="UP000233766"/>
    </source>
</evidence>
<keyword evidence="5" id="KW-1185">Reference proteome</keyword>
<sequence>MTAVIENTLGFEAQRALLRDHTAEIVAPRRRQGDAKLPVRERVNRILDPGTPFLEIGRLAAHEVYDTDLPAAALIVGIGTIHGRPCMVFANDPHVKGGTFYPLTIKKHLRGQKLAREYRLPCVYLADSGGIYLPLQEEIFPDEEHLGKMFRNIAEMSALGLPQISAVLGICTAGGAYIPAMSDETVMVKDLSTVFLGGPQLVEAATGVVVDAQALGGADLHVRETAVADHLAANELEALAMVRDIVSRTPGDRVHPPAFEALEPADDPARLPDLIPATTKKEMDVRAILRCVVDAGSWVEYRKDYGITIVCATARIAGYEVGIIANQGVIFPDSALKATNFIQICEQRRIPLLFVHNVSGFMVGEEYERAGIAKHGAKMVNAVSCATVPKISLVIGGSFGAANFAMSGRSMGGQFMAMWPNARSTGVGGEQAAAVMAILKRDRLRREGKELGPAEEAAIKQPIIDSFERQSLPTYIAARMWIDAVVEPEDTRSWLARCLSLAHERWDRPQPAGSNFGVFRL</sequence>
<proteinExistence type="inferred from homology"/>
<dbReference type="Gene3D" id="3.90.226.10">
    <property type="entry name" value="2-enoyl-CoA Hydratase, Chain A, domain 1"/>
    <property type="match status" value="2"/>
</dbReference>
<evidence type="ECO:0000256" key="1">
    <source>
        <dbReference type="ARBA" id="ARBA00006102"/>
    </source>
</evidence>
<dbReference type="InterPro" id="IPR011762">
    <property type="entry name" value="COA_CT_N"/>
</dbReference>
<feature type="domain" description="CoA carboxyltransferase N-terminal" evidence="2">
    <location>
        <begin position="2"/>
        <end position="261"/>
    </location>
</feature>
<feature type="domain" description="CoA carboxyltransferase C-terminal" evidence="3">
    <location>
        <begin position="264"/>
        <end position="501"/>
    </location>
</feature>
<dbReference type="RefSeq" id="WP_101465867.1">
    <property type="nucleotide sequence ID" value="NZ_PJMW01000002.1"/>
</dbReference>
<dbReference type="GO" id="GO:0004485">
    <property type="term" value="F:methylcrotonoyl-CoA carboxylase activity"/>
    <property type="evidence" value="ECO:0007669"/>
    <property type="project" value="TreeGrafter"/>
</dbReference>
<accession>A0A2N3VDS5</accession>
<comment type="caution">
    <text evidence="4">The sequence shown here is derived from an EMBL/GenBank/DDBJ whole genome shotgun (WGS) entry which is preliminary data.</text>
</comment>
<evidence type="ECO:0000259" key="3">
    <source>
        <dbReference type="PROSITE" id="PS50989"/>
    </source>
</evidence>
<dbReference type="Pfam" id="PF01039">
    <property type="entry name" value="Carboxyl_trans"/>
    <property type="match status" value="1"/>
</dbReference>
<dbReference type="EMBL" id="PJMW01000002">
    <property type="protein sequence ID" value="PKV79794.1"/>
    <property type="molecule type" value="Genomic_DNA"/>
</dbReference>
<gene>
    <name evidence="4" type="ORF">ATK86_4207</name>
</gene>
<dbReference type="FunFam" id="3.90.226.10:FF:000004">
    <property type="entry name" value="Methylcrotonoyl-CoA carboxylase beta chain"/>
    <property type="match status" value="1"/>
</dbReference>
<dbReference type="PROSITE" id="PS50980">
    <property type="entry name" value="COA_CT_NTER"/>
    <property type="match status" value="1"/>
</dbReference>
<feature type="domain" description="CoA carboxyltransferase C-terminal" evidence="3">
    <location>
        <begin position="18"/>
        <end position="273"/>
    </location>
</feature>
<dbReference type="InterPro" id="IPR034733">
    <property type="entry name" value="AcCoA_carboxyl_beta"/>
</dbReference>
<evidence type="ECO:0000313" key="4">
    <source>
        <dbReference type="EMBL" id="PKV79794.1"/>
    </source>
</evidence>
<dbReference type="AlphaFoldDB" id="A0A2N3VDS5"/>
<protein>
    <submittedName>
        <fullName evidence="4">3-methylcrotonyl-CoA carboxylase beta subunit</fullName>
    </submittedName>
</protein>
<dbReference type="InterPro" id="IPR029045">
    <property type="entry name" value="ClpP/crotonase-like_dom_sf"/>
</dbReference>
<organism evidence="4 5">
    <name type="scientific">Nocardia fluminea</name>
    <dbReference type="NCBI Taxonomy" id="134984"/>
    <lineage>
        <taxon>Bacteria</taxon>
        <taxon>Bacillati</taxon>
        <taxon>Actinomycetota</taxon>
        <taxon>Actinomycetes</taxon>
        <taxon>Mycobacteriales</taxon>
        <taxon>Nocardiaceae</taxon>
        <taxon>Nocardia</taxon>
    </lineage>
</organism>
<evidence type="ECO:0000259" key="2">
    <source>
        <dbReference type="PROSITE" id="PS50980"/>
    </source>
</evidence>
<name>A0A2N3VDS5_9NOCA</name>
<comment type="similarity">
    <text evidence="1">Belongs to the AccD/PCCB family.</text>
</comment>
<reference evidence="4 5" key="1">
    <citation type="submission" date="2017-12" db="EMBL/GenBank/DDBJ databases">
        <title>Sequencing the genomes of 1000 Actinobacteria strains.</title>
        <authorList>
            <person name="Klenk H.-P."/>
        </authorList>
    </citation>
    <scope>NUCLEOTIDE SEQUENCE [LARGE SCALE GENOMIC DNA]</scope>
    <source>
        <strain evidence="4 5">DSM 44489</strain>
    </source>
</reference>
<dbReference type="PANTHER" id="PTHR22855">
    <property type="entry name" value="ACETYL, PROPIONYL, PYRUVATE, AND GLUTACONYL CARBOXYLASE-RELATED"/>
    <property type="match status" value="1"/>
</dbReference>